<dbReference type="InterPro" id="IPR036322">
    <property type="entry name" value="WD40_repeat_dom_sf"/>
</dbReference>
<comment type="caution">
    <text evidence="7">The sequence shown here is derived from an EMBL/GenBank/DDBJ whole genome shotgun (WGS) entry which is preliminary data.</text>
</comment>
<evidence type="ECO:0000256" key="6">
    <source>
        <dbReference type="SAM" id="MobiDB-lite"/>
    </source>
</evidence>
<keyword evidence="5" id="KW-0539">Nucleus</keyword>
<evidence type="ECO:0000256" key="2">
    <source>
        <dbReference type="ARBA" id="ARBA00004906"/>
    </source>
</evidence>
<evidence type="ECO:0008006" key="9">
    <source>
        <dbReference type="Google" id="ProtNLM"/>
    </source>
</evidence>
<dbReference type="PANTHER" id="PTHR13129">
    <property type="entry name" value="VPRBP PROTEIN-RELATED"/>
    <property type="match status" value="1"/>
</dbReference>
<dbReference type="InterPro" id="IPR016024">
    <property type="entry name" value="ARM-type_fold"/>
</dbReference>
<comment type="pathway">
    <text evidence="2">Protein modification; protein ubiquitination.</text>
</comment>
<feature type="compositionally biased region" description="Polar residues" evidence="6">
    <location>
        <begin position="1051"/>
        <end position="1060"/>
    </location>
</feature>
<feature type="compositionally biased region" description="Acidic residues" evidence="6">
    <location>
        <begin position="1488"/>
        <end position="1531"/>
    </location>
</feature>
<name>A0ABP1R9M7_9HEXA</name>
<dbReference type="InterPro" id="IPR033270">
    <property type="entry name" value="VPRBP/DCAF1"/>
</dbReference>
<dbReference type="PROSITE" id="PS50896">
    <property type="entry name" value="LISH"/>
    <property type="match status" value="1"/>
</dbReference>
<protein>
    <recommendedName>
        <fullName evidence="9">Protein mahjong</fullName>
    </recommendedName>
</protein>
<feature type="compositionally biased region" description="Low complexity" evidence="6">
    <location>
        <begin position="1579"/>
        <end position="1589"/>
    </location>
</feature>
<reference evidence="7 8" key="1">
    <citation type="submission" date="2024-08" db="EMBL/GenBank/DDBJ databases">
        <authorList>
            <person name="Cucini C."/>
            <person name="Frati F."/>
        </authorList>
    </citation>
    <scope>NUCLEOTIDE SEQUENCE [LARGE SCALE GENOMIC DNA]</scope>
</reference>
<evidence type="ECO:0000256" key="3">
    <source>
        <dbReference type="ARBA" id="ARBA00008845"/>
    </source>
</evidence>
<feature type="region of interest" description="Disordered" evidence="6">
    <location>
        <begin position="1484"/>
        <end position="1589"/>
    </location>
</feature>
<dbReference type="EMBL" id="CAXLJM020000068">
    <property type="protein sequence ID" value="CAL8123725.1"/>
    <property type="molecule type" value="Genomic_DNA"/>
</dbReference>
<organism evidence="7 8">
    <name type="scientific">Orchesella dallaii</name>
    <dbReference type="NCBI Taxonomy" id="48710"/>
    <lineage>
        <taxon>Eukaryota</taxon>
        <taxon>Metazoa</taxon>
        <taxon>Ecdysozoa</taxon>
        <taxon>Arthropoda</taxon>
        <taxon>Hexapoda</taxon>
        <taxon>Collembola</taxon>
        <taxon>Entomobryomorpha</taxon>
        <taxon>Entomobryoidea</taxon>
        <taxon>Orchesellidae</taxon>
        <taxon>Orchesellinae</taxon>
        <taxon>Orchesella</taxon>
    </lineage>
</organism>
<feature type="compositionally biased region" description="Polar residues" evidence="6">
    <location>
        <begin position="397"/>
        <end position="411"/>
    </location>
</feature>
<keyword evidence="4" id="KW-0833">Ubl conjugation pathway</keyword>
<feature type="compositionally biased region" description="Basic and acidic residues" evidence="6">
    <location>
        <begin position="164"/>
        <end position="178"/>
    </location>
</feature>
<dbReference type="Proteomes" id="UP001642540">
    <property type="component" value="Unassembled WGS sequence"/>
</dbReference>
<dbReference type="PANTHER" id="PTHR13129:SF4">
    <property type="entry name" value="DDB1- AND CUL4-ASSOCIATED FACTOR 1"/>
    <property type="match status" value="1"/>
</dbReference>
<gene>
    <name evidence="7" type="ORF">ODALV1_LOCUS20288</name>
</gene>
<feature type="region of interest" description="Disordered" evidence="6">
    <location>
        <begin position="1051"/>
        <end position="1082"/>
    </location>
</feature>
<dbReference type="SUPFAM" id="SSF48371">
    <property type="entry name" value="ARM repeat"/>
    <property type="match status" value="1"/>
</dbReference>
<evidence type="ECO:0000256" key="5">
    <source>
        <dbReference type="ARBA" id="ARBA00023242"/>
    </source>
</evidence>
<feature type="compositionally biased region" description="Basic and acidic residues" evidence="6">
    <location>
        <begin position="362"/>
        <end position="372"/>
    </location>
</feature>
<proteinExistence type="inferred from homology"/>
<feature type="region of interest" description="Disordered" evidence="6">
    <location>
        <begin position="1"/>
        <end position="100"/>
    </location>
</feature>
<comment type="subcellular location">
    <subcellularLocation>
        <location evidence="1">Nucleus</location>
    </subcellularLocation>
</comment>
<accession>A0ABP1R9M7</accession>
<evidence type="ECO:0000313" key="8">
    <source>
        <dbReference type="Proteomes" id="UP001642540"/>
    </source>
</evidence>
<evidence type="ECO:0000313" key="7">
    <source>
        <dbReference type="EMBL" id="CAL8123725.1"/>
    </source>
</evidence>
<feature type="region of interest" description="Disordered" evidence="6">
    <location>
        <begin position="354"/>
        <end position="441"/>
    </location>
</feature>
<feature type="compositionally biased region" description="Acidic residues" evidence="6">
    <location>
        <begin position="39"/>
        <end position="100"/>
    </location>
</feature>
<dbReference type="Gene3D" id="2.130.10.10">
    <property type="entry name" value="YVTN repeat-like/Quinoprotein amine dehydrogenase"/>
    <property type="match status" value="1"/>
</dbReference>
<evidence type="ECO:0000256" key="1">
    <source>
        <dbReference type="ARBA" id="ARBA00004123"/>
    </source>
</evidence>
<dbReference type="SUPFAM" id="SSF50978">
    <property type="entry name" value="WD40 repeat-like"/>
    <property type="match status" value="1"/>
</dbReference>
<dbReference type="InterPro" id="IPR011989">
    <property type="entry name" value="ARM-like"/>
</dbReference>
<dbReference type="InterPro" id="IPR015943">
    <property type="entry name" value="WD40/YVTN_repeat-like_dom_sf"/>
</dbReference>
<feature type="compositionally biased region" description="Low complexity" evidence="6">
    <location>
        <begin position="1066"/>
        <end position="1081"/>
    </location>
</feature>
<keyword evidence="8" id="KW-1185">Reference proteome</keyword>
<sequence length="1589" mass="178634">MSAEEENSGLRRRRTRSSSRALNNGGEENGEAQLVELPELPEEENNENGDEEENQENDDASTSQDEEDEEEADDEDDDGEDDENQEEEEEVVIPSMIEDDEAVSKLNEVPLVIKVWEERLAADTNSAAASDNDNPQRHNFNPVPILVRLSEIIEFETLEYLKLDPDPYDDRHPSRTHPESPLGSSLKSLFKKEAFLNKLVGLYCKEGWGEDLDLAIHTAACRLFVNVLPGLETTHIFQESLPMITRLFQWAEFAPEPLQSYSLGLLGGAMEISDIAAKFKDKNAHLVQVMLRRLKQLQQEFYSGSHRPFAHLSHTLTPTSHHNGDEKEVKGECSNGKLENRINGSHAVTPKLLVNGDATDSTPKDPRFDHSIVGKTRSGAPNRASSIYRTLQPEEATPTSGTSTGQTNPRTPASALGKDATTPVRNKRTRQSGLTPASRSFVEPSSACKSVSKKRKLSTSILIDDCSSTSSSWAEMEPNIIGQWQVFPVNLVTRQIFTLRYVTPLGEYQEMLSYAFENSAVQIILKYLSKSHTNSRETSRLTFEALKYLGALLCHKKFAMEFLQAGGLQRLLQVPRPSLSATGVSLCLYYIAYCEDAMERVCLMSKTTLQNLISYAMWLLECSHNSGRNHALMFFSVIYPFKTMLDLFDSQDGLRSVLNVISTQPSFASVIRVAQQLPLPPGQLEEPHDLDLSEDEQLLAKQNVRQVSFNLKRYFECHLYFTADKLKRTIGRNQNPPQGLGPAIPPFKAIKLPNPVDLSALHSKVLTLLPVNAPRWGPVERFLNQCGIHIIMTTIALAYEWNYSGRAETVKNMLDVLAICCLVPKAQLLLVERFNVNTATEHNGMHVILSAAEGEIVNDAEVKKSALQVIGNCVCGPIHHKKPTESQIKLWECTRMNNGILILTRLLLTKSPITDADSIRSLACWCLSGLARYKQVRQVLQQLPLIRSGLIQNLMTEPILQDKRLDHVMFQKYALEIIKLVHGKDEHFTLELGDLIRKTDLISQTKISYDERQLMELIQNHLTNAGLTETAEKMKDELRNKVVTLNTGSAIMASTSTPNPNAGAGSSQQLSQPQPLSQQPSNASVTLDKIVKEYLLSQHALCKTPMVTCPQFDLFIPHKCPSKLDSHSVYKTKIVGSNFASRLFKRDIFGYGRGHEDRKLIYSKYKPCRVIRSADLSEDVSFTSCAFSPCYQWTIVGTNAGDVKLYNNATSAEDGTYSCHDSEIYHLQPNSKGSLLLTSSIWRRPLSAVWRMEGLFDKVMDFDREEYIEFNKCGQDKVIATNMEHAAVYDLETKKRILTLHPRVSNTYLKNRATFDPFDDLILSDGVLWDFKSGKEIHKFDKLNENLNGVFNPKNGIEIISNTEIWDIRSFHLLKTVRQLDQCLLHFSNDCNILYGYKIDREESSGADNTLHYRHGDTSFVVLDNYADYSSIATIELKRHIMSFAVSPNDLQLALIENHAIDETMAADSCVRYYEVGRSKADDFVTGLDDEDDLQSDDEDDVDDDDDDDDDDEEEETFIDDDDDERNEDDLDRILDELLPPAGDDVGVLAISDGEGGQLVFERHDDSDDSSWENDSDDSSGNYSSSSSY</sequence>
<dbReference type="InterPro" id="IPR006594">
    <property type="entry name" value="LisH"/>
</dbReference>
<feature type="region of interest" description="Disordered" evidence="6">
    <location>
        <begin position="164"/>
        <end position="184"/>
    </location>
</feature>
<dbReference type="Gene3D" id="1.25.10.10">
    <property type="entry name" value="Leucine-rich Repeat Variant"/>
    <property type="match status" value="1"/>
</dbReference>
<evidence type="ECO:0000256" key="4">
    <source>
        <dbReference type="ARBA" id="ARBA00022786"/>
    </source>
</evidence>
<comment type="similarity">
    <text evidence="3">Belongs to the VPRBP/DCAF1 family.</text>
</comment>
<feature type="compositionally biased region" description="Acidic residues" evidence="6">
    <location>
        <begin position="1567"/>
        <end position="1578"/>
    </location>
</feature>